<accession>A0AAN8F6J7</accession>
<keyword evidence="1" id="KW-1133">Transmembrane helix</keyword>
<gene>
    <name evidence="3" type="ORF">GCK32_020300</name>
</gene>
<dbReference type="SUPFAM" id="SSF53474">
    <property type="entry name" value="alpha/beta-Hydrolases"/>
    <property type="match status" value="1"/>
</dbReference>
<dbReference type="PANTHER" id="PTHR45908">
    <property type="entry name" value="PROTEIN CBG11750-RELATED"/>
    <property type="match status" value="1"/>
</dbReference>
<evidence type="ECO:0000313" key="4">
    <source>
        <dbReference type="Proteomes" id="UP001331761"/>
    </source>
</evidence>
<dbReference type="Proteomes" id="UP001331761">
    <property type="component" value="Unassembled WGS sequence"/>
</dbReference>
<sequence>MSEPKKKTYPDYRVLFTGHSLGGALASLASTMFAHHNPSIGDRIHLITYGQPRVGNYEYAMTHSQLVPNSWRIVHKYDLVGAFLRLFFDSYGCRQI</sequence>
<keyword evidence="1" id="KW-0472">Membrane</keyword>
<organism evidence="3 4">
    <name type="scientific">Trichostrongylus colubriformis</name>
    <name type="common">Black scour worm</name>
    <dbReference type="NCBI Taxonomy" id="6319"/>
    <lineage>
        <taxon>Eukaryota</taxon>
        <taxon>Metazoa</taxon>
        <taxon>Ecdysozoa</taxon>
        <taxon>Nematoda</taxon>
        <taxon>Chromadorea</taxon>
        <taxon>Rhabditida</taxon>
        <taxon>Rhabditina</taxon>
        <taxon>Rhabditomorpha</taxon>
        <taxon>Strongyloidea</taxon>
        <taxon>Trichostrongylidae</taxon>
        <taxon>Trichostrongylus</taxon>
    </lineage>
</organism>
<keyword evidence="1" id="KW-0812">Transmembrane</keyword>
<dbReference type="GO" id="GO:0006629">
    <property type="term" value="P:lipid metabolic process"/>
    <property type="evidence" value="ECO:0007669"/>
    <property type="project" value="InterPro"/>
</dbReference>
<dbReference type="InterPro" id="IPR029058">
    <property type="entry name" value="AB_hydrolase_fold"/>
</dbReference>
<evidence type="ECO:0000259" key="2">
    <source>
        <dbReference type="Pfam" id="PF01764"/>
    </source>
</evidence>
<dbReference type="PANTHER" id="PTHR45908:SF19">
    <property type="entry name" value="FUNGAL LIPASE-LIKE DOMAIN-CONTAINING PROTEIN"/>
    <property type="match status" value="1"/>
</dbReference>
<comment type="caution">
    <text evidence="3">The sequence shown here is derived from an EMBL/GenBank/DDBJ whole genome shotgun (WGS) entry which is preliminary data.</text>
</comment>
<protein>
    <recommendedName>
        <fullName evidence="2">Fungal lipase-type domain-containing protein</fullName>
    </recommendedName>
</protein>
<evidence type="ECO:0000313" key="3">
    <source>
        <dbReference type="EMBL" id="KAK5965998.1"/>
    </source>
</evidence>
<dbReference type="InterPro" id="IPR002921">
    <property type="entry name" value="Fungal_lipase-type"/>
</dbReference>
<reference evidence="3 4" key="1">
    <citation type="submission" date="2019-10" db="EMBL/GenBank/DDBJ databases">
        <title>Assembly and Annotation for the nematode Trichostrongylus colubriformis.</title>
        <authorList>
            <person name="Martin J."/>
        </authorList>
    </citation>
    <scope>NUCLEOTIDE SEQUENCE [LARGE SCALE GENOMIC DNA]</scope>
    <source>
        <strain evidence="3">G859</strain>
        <tissue evidence="3">Whole worm</tissue>
    </source>
</reference>
<dbReference type="CDD" id="cd00519">
    <property type="entry name" value="Lipase_3"/>
    <property type="match status" value="1"/>
</dbReference>
<proteinExistence type="predicted"/>
<dbReference type="AlphaFoldDB" id="A0AAN8F6J7"/>
<feature type="transmembrane region" description="Helical" evidence="1">
    <location>
        <begin position="12"/>
        <end position="34"/>
    </location>
</feature>
<name>A0AAN8F6J7_TRICO</name>
<keyword evidence="4" id="KW-1185">Reference proteome</keyword>
<feature type="domain" description="Fungal lipase-type" evidence="2">
    <location>
        <begin position="6"/>
        <end position="81"/>
    </location>
</feature>
<dbReference type="EMBL" id="WIXE01024007">
    <property type="protein sequence ID" value="KAK5965998.1"/>
    <property type="molecule type" value="Genomic_DNA"/>
</dbReference>
<evidence type="ECO:0000256" key="1">
    <source>
        <dbReference type="SAM" id="Phobius"/>
    </source>
</evidence>
<dbReference type="Gene3D" id="3.40.50.1820">
    <property type="entry name" value="alpha/beta hydrolase"/>
    <property type="match status" value="1"/>
</dbReference>
<dbReference type="Pfam" id="PF01764">
    <property type="entry name" value="Lipase_3"/>
    <property type="match status" value="1"/>
</dbReference>